<dbReference type="OrthoDB" id="941679at2759"/>
<gene>
    <name evidence="10" type="ORF">N7468_005024</name>
</gene>
<feature type="signal peptide" evidence="9">
    <location>
        <begin position="1"/>
        <end position="19"/>
    </location>
</feature>
<dbReference type="PANTHER" id="PTHR16631">
    <property type="entry name" value="GLUCAN 1,3-BETA-GLUCOSIDASE"/>
    <property type="match status" value="1"/>
</dbReference>
<comment type="similarity">
    <text evidence="2 7">Belongs to the glycosyl hydrolase 17 family.</text>
</comment>
<name>A0A9W9NYD7_9EURO</name>
<reference evidence="10" key="1">
    <citation type="submission" date="2022-11" db="EMBL/GenBank/DDBJ databases">
        <authorList>
            <person name="Petersen C."/>
        </authorList>
    </citation>
    <scope>NUCLEOTIDE SEQUENCE</scope>
    <source>
        <strain evidence="10">IBT 19713</strain>
    </source>
</reference>
<protein>
    <submittedName>
        <fullName evidence="10">Glycoside hydrolase superfamily</fullName>
    </submittedName>
</protein>
<keyword evidence="3" id="KW-0134">Cell wall</keyword>
<dbReference type="GO" id="GO:0009277">
    <property type="term" value="C:fungal-type cell wall"/>
    <property type="evidence" value="ECO:0007669"/>
    <property type="project" value="TreeGrafter"/>
</dbReference>
<comment type="caution">
    <text evidence="10">The sequence shown here is derived from an EMBL/GenBank/DDBJ whole genome shotgun (WGS) entry which is preliminary data.</text>
</comment>
<dbReference type="Pfam" id="PF00332">
    <property type="entry name" value="Glyco_hydro_17"/>
    <property type="match status" value="1"/>
</dbReference>
<evidence type="ECO:0000256" key="9">
    <source>
        <dbReference type="SAM" id="SignalP"/>
    </source>
</evidence>
<dbReference type="SUPFAM" id="SSF51445">
    <property type="entry name" value="(Trans)glycosidases"/>
    <property type="match status" value="1"/>
</dbReference>
<dbReference type="PANTHER" id="PTHR16631:SF14">
    <property type="entry name" value="FAMILY 17 GLUCOSIDASE SCW10-RELATED"/>
    <property type="match status" value="1"/>
</dbReference>
<feature type="region of interest" description="Disordered" evidence="8">
    <location>
        <begin position="136"/>
        <end position="193"/>
    </location>
</feature>
<dbReference type="GeneID" id="83201624"/>
<keyword evidence="11" id="KW-1185">Reference proteome</keyword>
<dbReference type="AlphaFoldDB" id="A0A9W9NYD7"/>
<sequence>MKLLTQVVTVFFFGVGALADLQEPKTCLREPNDPPQALKITEVVVWVNENGQPIRTETVHDAVTAKPKELVSSPRVRKTEDNRARIDFFKKLRVHTTVQTFEQSLATATASVIAEPQEPTTPEPHITVDRVQPKAHLKPDLHPHPHPHPHLHPQPHHPDPHPHHLKPHKSSRQFGVSYSPYNADRSCRSQEQVDKDLDQLSQYSYVRIYGTDCDQTKTVARAARKHNMQVFAGVYDLSDFPSSLDAFKAAALDPNGQEDWSVFHTIAIGNELVNGGHSTPGEVTGAVQQARNILRSQGYTGPVVTVDTFSVLLKHPELCTVSDYCAANCHAFFDATAQPHNAGPYVLEQAHSVSAAAGGKRTIITESGWPHAGQANGAAVPSAENQKIAVESLRRSFAQKGDGLVLFTAFDDKWKDDNRWTFNAERFWGMYTR</sequence>
<dbReference type="GO" id="GO:0005576">
    <property type="term" value="C:extracellular region"/>
    <property type="evidence" value="ECO:0007669"/>
    <property type="project" value="TreeGrafter"/>
</dbReference>
<reference evidence="10" key="2">
    <citation type="journal article" date="2023" name="IMA Fungus">
        <title>Comparative genomic study of the Penicillium genus elucidates a diverse pangenome and 15 lateral gene transfer events.</title>
        <authorList>
            <person name="Petersen C."/>
            <person name="Sorensen T."/>
            <person name="Nielsen M.R."/>
            <person name="Sondergaard T.E."/>
            <person name="Sorensen J.L."/>
            <person name="Fitzpatrick D.A."/>
            <person name="Frisvad J.C."/>
            <person name="Nielsen K.L."/>
        </authorList>
    </citation>
    <scope>NUCLEOTIDE SEQUENCE</scope>
    <source>
        <strain evidence="10">IBT 19713</strain>
    </source>
</reference>
<dbReference type="InterPro" id="IPR000490">
    <property type="entry name" value="Glyco_hydro_17"/>
</dbReference>
<dbReference type="InterPro" id="IPR017853">
    <property type="entry name" value="GH"/>
</dbReference>
<evidence type="ECO:0000256" key="6">
    <source>
        <dbReference type="ARBA" id="ARBA00022801"/>
    </source>
</evidence>
<evidence type="ECO:0000256" key="3">
    <source>
        <dbReference type="ARBA" id="ARBA00022512"/>
    </source>
</evidence>
<proteinExistence type="inferred from homology"/>
<keyword evidence="4" id="KW-0964">Secreted</keyword>
<dbReference type="GO" id="GO:0009986">
    <property type="term" value="C:cell surface"/>
    <property type="evidence" value="ECO:0007669"/>
    <property type="project" value="TreeGrafter"/>
</dbReference>
<evidence type="ECO:0000256" key="4">
    <source>
        <dbReference type="ARBA" id="ARBA00022525"/>
    </source>
</evidence>
<dbReference type="Gene3D" id="3.20.20.80">
    <property type="entry name" value="Glycosidases"/>
    <property type="match status" value="2"/>
</dbReference>
<dbReference type="InterPro" id="IPR050732">
    <property type="entry name" value="Beta-glucan_modifiers"/>
</dbReference>
<dbReference type="RefSeq" id="XP_058330061.1">
    <property type="nucleotide sequence ID" value="XM_058474321.1"/>
</dbReference>
<dbReference type="GO" id="GO:0005975">
    <property type="term" value="P:carbohydrate metabolic process"/>
    <property type="evidence" value="ECO:0007669"/>
    <property type="project" value="InterPro"/>
</dbReference>
<accession>A0A9W9NYD7</accession>
<dbReference type="GO" id="GO:0042973">
    <property type="term" value="F:glucan endo-1,3-beta-D-glucosidase activity"/>
    <property type="evidence" value="ECO:0007669"/>
    <property type="project" value="TreeGrafter"/>
</dbReference>
<evidence type="ECO:0000256" key="8">
    <source>
        <dbReference type="SAM" id="MobiDB-lite"/>
    </source>
</evidence>
<dbReference type="GO" id="GO:0071555">
    <property type="term" value="P:cell wall organization"/>
    <property type="evidence" value="ECO:0007669"/>
    <property type="project" value="TreeGrafter"/>
</dbReference>
<organism evidence="10 11">
    <name type="scientific">Penicillium chermesinum</name>
    <dbReference type="NCBI Taxonomy" id="63820"/>
    <lineage>
        <taxon>Eukaryota</taxon>
        <taxon>Fungi</taxon>
        <taxon>Dikarya</taxon>
        <taxon>Ascomycota</taxon>
        <taxon>Pezizomycotina</taxon>
        <taxon>Eurotiomycetes</taxon>
        <taxon>Eurotiomycetidae</taxon>
        <taxon>Eurotiales</taxon>
        <taxon>Aspergillaceae</taxon>
        <taxon>Penicillium</taxon>
    </lineage>
</organism>
<comment type="subcellular location">
    <subcellularLocation>
        <location evidence="1">Secreted</location>
        <location evidence="1">Cell wall</location>
    </subcellularLocation>
</comment>
<evidence type="ECO:0000256" key="1">
    <source>
        <dbReference type="ARBA" id="ARBA00004191"/>
    </source>
</evidence>
<evidence type="ECO:0000313" key="11">
    <source>
        <dbReference type="Proteomes" id="UP001150941"/>
    </source>
</evidence>
<evidence type="ECO:0000256" key="5">
    <source>
        <dbReference type="ARBA" id="ARBA00022729"/>
    </source>
</evidence>
<evidence type="ECO:0000256" key="2">
    <source>
        <dbReference type="ARBA" id="ARBA00008773"/>
    </source>
</evidence>
<dbReference type="EMBL" id="JAPQKS010000004">
    <property type="protein sequence ID" value="KAJ5232068.1"/>
    <property type="molecule type" value="Genomic_DNA"/>
</dbReference>
<keyword evidence="5 9" id="KW-0732">Signal</keyword>
<feature type="chain" id="PRO_5040996389" evidence="9">
    <location>
        <begin position="20"/>
        <end position="433"/>
    </location>
</feature>
<evidence type="ECO:0000256" key="7">
    <source>
        <dbReference type="RuleBase" id="RU004335"/>
    </source>
</evidence>
<dbReference type="Proteomes" id="UP001150941">
    <property type="component" value="Unassembled WGS sequence"/>
</dbReference>
<feature type="compositionally biased region" description="Basic residues" evidence="8">
    <location>
        <begin position="144"/>
        <end position="155"/>
    </location>
</feature>
<keyword evidence="6 10" id="KW-0378">Hydrolase</keyword>
<evidence type="ECO:0000313" key="10">
    <source>
        <dbReference type="EMBL" id="KAJ5232068.1"/>
    </source>
</evidence>